<organism evidence="3 4">
    <name type="scientific">Arenicella chitinivorans</name>
    <dbReference type="NCBI Taxonomy" id="1329800"/>
    <lineage>
        <taxon>Bacteria</taxon>
        <taxon>Pseudomonadati</taxon>
        <taxon>Pseudomonadota</taxon>
        <taxon>Gammaproteobacteria</taxon>
        <taxon>Arenicellales</taxon>
        <taxon>Arenicellaceae</taxon>
        <taxon>Arenicella</taxon>
    </lineage>
</organism>
<dbReference type="PRINTS" id="PR00080">
    <property type="entry name" value="SDRFAMILY"/>
</dbReference>
<dbReference type="SUPFAM" id="SSF51735">
    <property type="entry name" value="NAD(P)-binding Rossmann-fold domains"/>
    <property type="match status" value="1"/>
</dbReference>
<dbReference type="GO" id="GO:0016491">
    <property type="term" value="F:oxidoreductase activity"/>
    <property type="evidence" value="ECO:0007669"/>
    <property type="project" value="UniProtKB-KW"/>
</dbReference>
<dbReference type="RefSeq" id="WP_189402708.1">
    <property type="nucleotide sequence ID" value="NZ_BMXA01000008.1"/>
</dbReference>
<dbReference type="Proteomes" id="UP000614811">
    <property type="component" value="Unassembled WGS sequence"/>
</dbReference>
<evidence type="ECO:0000313" key="3">
    <source>
        <dbReference type="EMBL" id="GHA19794.1"/>
    </source>
</evidence>
<dbReference type="NCBIfam" id="NF006598">
    <property type="entry name" value="PRK09135.1"/>
    <property type="match status" value="1"/>
</dbReference>
<evidence type="ECO:0000256" key="2">
    <source>
        <dbReference type="ARBA" id="ARBA00023002"/>
    </source>
</evidence>
<dbReference type="PRINTS" id="PR00081">
    <property type="entry name" value="GDHRDH"/>
</dbReference>
<accession>A0A918S1Y0</accession>
<dbReference type="PANTHER" id="PTHR43639:SF1">
    <property type="entry name" value="SHORT-CHAIN DEHYDROGENASE_REDUCTASE FAMILY PROTEIN"/>
    <property type="match status" value="1"/>
</dbReference>
<dbReference type="InterPro" id="IPR036291">
    <property type="entry name" value="NAD(P)-bd_dom_sf"/>
</dbReference>
<dbReference type="InterPro" id="IPR020904">
    <property type="entry name" value="Sc_DH/Rdtase_CS"/>
</dbReference>
<keyword evidence="4" id="KW-1185">Reference proteome</keyword>
<dbReference type="Pfam" id="PF13561">
    <property type="entry name" value="adh_short_C2"/>
    <property type="match status" value="1"/>
</dbReference>
<protein>
    <submittedName>
        <fullName evidence="3">Pteridine reductase</fullName>
    </submittedName>
</protein>
<comment type="similarity">
    <text evidence="1">Belongs to the short-chain dehydrogenases/reductases (SDR) family.</text>
</comment>
<name>A0A918S1Y0_9GAMM</name>
<dbReference type="PROSITE" id="PS00061">
    <property type="entry name" value="ADH_SHORT"/>
    <property type="match status" value="1"/>
</dbReference>
<reference evidence="3" key="2">
    <citation type="submission" date="2020-09" db="EMBL/GenBank/DDBJ databases">
        <authorList>
            <person name="Sun Q."/>
            <person name="Kim S."/>
        </authorList>
    </citation>
    <scope>NUCLEOTIDE SEQUENCE</scope>
    <source>
        <strain evidence="3">KCTC 12711</strain>
    </source>
</reference>
<dbReference type="Gene3D" id="3.40.50.720">
    <property type="entry name" value="NAD(P)-binding Rossmann-like Domain"/>
    <property type="match status" value="1"/>
</dbReference>
<sequence>MNASAKSILITGGARRIGRQIALTLHAAGHNIAVHYRSSAADAHGLIEALNATRPDSAIAVQGDLLDLSCIPGMIEQCVTEFGHLDVVINNASTFYPTPIELIEDDFWGDLVGSNLKAPAFIAKAAVKHLRKRQGSIVNLVDIHARHPMANHPIYCSAKAGLEMLTKSLARDLAPDIRVNAVAPGAILWPEHSSLEAAPKEVLEKIPMQRMGQPEDVAKLVQFLIDDADYITGQVIAVDGGRSVMF</sequence>
<dbReference type="PANTHER" id="PTHR43639">
    <property type="entry name" value="OXIDOREDUCTASE, SHORT-CHAIN DEHYDROGENASE/REDUCTASE FAMILY (AFU_ORTHOLOGUE AFUA_5G02870)"/>
    <property type="match status" value="1"/>
</dbReference>
<dbReference type="FunFam" id="3.40.50.720:FF:000084">
    <property type="entry name" value="Short-chain dehydrogenase reductase"/>
    <property type="match status" value="1"/>
</dbReference>
<dbReference type="AlphaFoldDB" id="A0A918S1Y0"/>
<reference evidence="3" key="1">
    <citation type="journal article" date="2014" name="Int. J. Syst. Evol. Microbiol.">
        <title>Complete genome sequence of Corynebacterium casei LMG S-19264T (=DSM 44701T), isolated from a smear-ripened cheese.</title>
        <authorList>
            <consortium name="US DOE Joint Genome Institute (JGI-PGF)"/>
            <person name="Walter F."/>
            <person name="Albersmeier A."/>
            <person name="Kalinowski J."/>
            <person name="Ruckert C."/>
        </authorList>
    </citation>
    <scope>NUCLEOTIDE SEQUENCE</scope>
    <source>
        <strain evidence="3">KCTC 12711</strain>
    </source>
</reference>
<proteinExistence type="inferred from homology"/>
<evidence type="ECO:0000256" key="1">
    <source>
        <dbReference type="ARBA" id="ARBA00006484"/>
    </source>
</evidence>
<gene>
    <name evidence="3" type="primary">ptr1</name>
    <name evidence="3" type="ORF">GCM10008090_31890</name>
</gene>
<evidence type="ECO:0000313" key="4">
    <source>
        <dbReference type="Proteomes" id="UP000614811"/>
    </source>
</evidence>
<comment type="caution">
    <text evidence="3">The sequence shown here is derived from an EMBL/GenBank/DDBJ whole genome shotgun (WGS) entry which is preliminary data.</text>
</comment>
<dbReference type="InterPro" id="IPR002347">
    <property type="entry name" value="SDR_fam"/>
</dbReference>
<dbReference type="EMBL" id="BMXA01000008">
    <property type="protein sequence ID" value="GHA19794.1"/>
    <property type="molecule type" value="Genomic_DNA"/>
</dbReference>
<keyword evidence="2" id="KW-0560">Oxidoreductase</keyword>